<dbReference type="Gene3D" id="3.20.20.370">
    <property type="entry name" value="Glycoside hydrolase/deacetylase"/>
    <property type="match status" value="1"/>
</dbReference>
<sequence>MITTIDLNADMGESFGAWTIGDGVDPDIMPLISSANIAAGFHAGDPSTMVETLRLASRHGVSVGVHPGFRDLVGFGRRPILASAEELVNDALYQLGALRELARVEGLKLNHFKLHGALFMHAARDVEFAEKLAAALTTVAPALPVYCLSGSAIDHAAERVGLPRVHEFYADRDYNDEGSIVFVRKVQRLDPQQVADKVLRACQEGKVETVSGQEAVVQFQSVCIHSDTPGALSLVKAVREALDKAGIMVAAS</sequence>
<name>A0A368U9R0_9GAMM</name>
<dbReference type="RefSeq" id="WP_114485718.1">
    <property type="nucleotide sequence ID" value="NZ_CBCSHM010000051.1"/>
</dbReference>
<dbReference type="Proteomes" id="UP000253204">
    <property type="component" value="Unassembled WGS sequence"/>
</dbReference>
<dbReference type="PANTHER" id="PTHR30292">
    <property type="entry name" value="UNCHARACTERIZED PROTEIN YBGL-RELATED"/>
    <property type="match status" value="1"/>
</dbReference>
<comment type="caution">
    <text evidence="1">The sequence shown here is derived from an EMBL/GenBank/DDBJ whole genome shotgun (WGS) entry which is preliminary data.</text>
</comment>
<dbReference type="InterPro" id="IPR011330">
    <property type="entry name" value="Glyco_hydro/deAcase_b/a-brl"/>
</dbReference>
<dbReference type="GO" id="GO:0005975">
    <property type="term" value="P:carbohydrate metabolic process"/>
    <property type="evidence" value="ECO:0007669"/>
    <property type="project" value="InterPro"/>
</dbReference>
<organism evidence="1 2">
    <name type="scientific">Vreelandella rituensis</name>
    <dbReference type="NCBI Taxonomy" id="2282306"/>
    <lineage>
        <taxon>Bacteria</taxon>
        <taxon>Pseudomonadati</taxon>
        <taxon>Pseudomonadota</taxon>
        <taxon>Gammaproteobacteria</taxon>
        <taxon>Oceanospirillales</taxon>
        <taxon>Halomonadaceae</taxon>
        <taxon>Vreelandella</taxon>
    </lineage>
</organism>
<dbReference type="AlphaFoldDB" id="A0A368U9R0"/>
<dbReference type="SUPFAM" id="SSF88713">
    <property type="entry name" value="Glycoside hydrolase/deacetylase"/>
    <property type="match status" value="1"/>
</dbReference>
<accession>A0A368U9R0</accession>
<dbReference type="InterPro" id="IPR005501">
    <property type="entry name" value="LamB/YcsF/PxpA-like"/>
</dbReference>
<proteinExistence type="predicted"/>
<reference evidence="1 2" key="1">
    <citation type="submission" date="2018-07" db="EMBL/GenBank/DDBJ databases">
        <title>Halomonas rutogse sp. nov., isolated from Lake TangqianCo on Tibetan Plateau.</title>
        <authorList>
            <person name="Lu H."/>
            <person name="Xing P."/>
            <person name="Wu Q."/>
        </authorList>
    </citation>
    <scope>NUCLEOTIDE SEQUENCE [LARGE SCALE GENOMIC DNA]</scope>
    <source>
        <strain evidence="1 2">TQ8S</strain>
    </source>
</reference>
<dbReference type="NCBIfam" id="NF003814">
    <property type="entry name" value="PRK05406.1-3"/>
    <property type="match status" value="1"/>
</dbReference>
<dbReference type="OrthoDB" id="9773478at2"/>
<evidence type="ECO:0000313" key="2">
    <source>
        <dbReference type="Proteomes" id="UP000253204"/>
    </source>
</evidence>
<dbReference type="Pfam" id="PF03746">
    <property type="entry name" value="LamB_YcsF"/>
    <property type="match status" value="1"/>
</dbReference>
<evidence type="ECO:0000313" key="1">
    <source>
        <dbReference type="EMBL" id="RCV93147.1"/>
    </source>
</evidence>
<gene>
    <name evidence="1" type="ORF">DU506_04340</name>
</gene>
<dbReference type="PANTHER" id="PTHR30292:SF0">
    <property type="entry name" value="5-OXOPROLINASE SUBUNIT A"/>
    <property type="match status" value="1"/>
</dbReference>
<keyword evidence="2" id="KW-1185">Reference proteome</keyword>
<dbReference type="EMBL" id="QPIJ01000005">
    <property type="protein sequence ID" value="RCV93147.1"/>
    <property type="molecule type" value="Genomic_DNA"/>
</dbReference>
<protein>
    <submittedName>
        <fullName evidence="1">LamB/YcsF family protein</fullName>
    </submittedName>
</protein>